<dbReference type="UniPathway" id="UPA00038">
    <property type="reaction ID" value="UER00491"/>
</dbReference>
<dbReference type="EMBL" id="WNKX01000005">
    <property type="protein sequence ID" value="MTW10707.1"/>
    <property type="molecule type" value="Genomic_DNA"/>
</dbReference>
<dbReference type="NCBIfam" id="TIGR03026">
    <property type="entry name" value="NDP-sugDHase"/>
    <property type="match status" value="1"/>
</dbReference>
<dbReference type="Gene3D" id="3.40.50.720">
    <property type="entry name" value="NAD(P)-binding Rossmann-like Domain"/>
    <property type="match status" value="2"/>
</dbReference>
<dbReference type="InterPro" id="IPR028357">
    <property type="entry name" value="UDPglc_DH_bac"/>
</dbReference>
<dbReference type="InterPro" id="IPR017476">
    <property type="entry name" value="UDP-Glc/GDP-Man"/>
</dbReference>
<dbReference type="RefSeq" id="WP_170298742.1">
    <property type="nucleotide sequence ID" value="NZ_WNKX01000005.1"/>
</dbReference>
<dbReference type="PIRSF" id="PIRSF000124">
    <property type="entry name" value="UDPglc_GDPman_dh"/>
    <property type="match status" value="1"/>
</dbReference>
<gene>
    <name evidence="12" type="ORF">GM658_08825</name>
</gene>
<dbReference type="Gene3D" id="1.20.5.170">
    <property type="match status" value="1"/>
</dbReference>
<accession>A0A6L6QFR3</accession>
<evidence type="ECO:0000256" key="9">
    <source>
        <dbReference type="PIRSR" id="PIRSR500134-2"/>
    </source>
</evidence>
<dbReference type="Pfam" id="PF03721">
    <property type="entry name" value="UDPG_MGDP_dh_N"/>
    <property type="match status" value="1"/>
</dbReference>
<dbReference type="GO" id="GO:0051287">
    <property type="term" value="F:NAD binding"/>
    <property type="evidence" value="ECO:0007669"/>
    <property type="project" value="InterPro"/>
</dbReference>
<dbReference type="InterPro" id="IPR001732">
    <property type="entry name" value="UDP-Glc/GDP-Man_DH_N"/>
</dbReference>
<feature type="binding site" evidence="10">
    <location>
        <position position="161"/>
    </location>
    <ligand>
        <name>NAD(+)</name>
        <dbReference type="ChEBI" id="CHEBI:57540"/>
    </ligand>
</feature>
<evidence type="ECO:0000256" key="5">
    <source>
        <dbReference type="ARBA" id="ARBA00023027"/>
    </source>
</evidence>
<dbReference type="EC" id="1.1.1.22" evidence="3 7"/>
<feature type="binding site" evidence="10">
    <location>
        <position position="124"/>
    </location>
    <ligand>
        <name>NAD(+)</name>
        <dbReference type="ChEBI" id="CHEBI:57540"/>
    </ligand>
</feature>
<dbReference type="InterPro" id="IPR036220">
    <property type="entry name" value="UDP-Glc/GDP-Man_DH_C_sf"/>
</dbReference>
<dbReference type="PANTHER" id="PTHR43750:SF1">
    <property type="entry name" value="GDP-MANNOSE 6-DEHYDROGENASE"/>
    <property type="match status" value="1"/>
</dbReference>
<feature type="binding site" evidence="10">
    <location>
        <position position="331"/>
    </location>
    <ligand>
        <name>NAD(+)</name>
        <dbReference type="ChEBI" id="CHEBI:57540"/>
    </ligand>
</feature>
<dbReference type="Proteomes" id="UP000472320">
    <property type="component" value="Unassembled WGS sequence"/>
</dbReference>
<evidence type="ECO:0000259" key="11">
    <source>
        <dbReference type="SMART" id="SM00984"/>
    </source>
</evidence>
<comment type="similarity">
    <text evidence="2 7">Belongs to the UDP-glucose/GDP-mannose dehydrogenase family.</text>
</comment>
<protein>
    <recommendedName>
        <fullName evidence="3 7">UDP-glucose 6-dehydrogenase</fullName>
        <ecNumber evidence="3 7">1.1.1.22</ecNumber>
    </recommendedName>
</protein>
<evidence type="ECO:0000256" key="8">
    <source>
        <dbReference type="PIRSR" id="PIRSR500134-1"/>
    </source>
</evidence>
<dbReference type="SUPFAM" id="SSF52413">
    <property type="entry name" value="UDP-glucose/GDP-mannose dehydrogenase C-terminal domain"/>
    <property type="match status" value="1"/>
</dbReference>
<dbReference type="AlphaFoldDB" id="A0A6L6QFR3"/>
<proteinExistence type="inferred from homology"/>
<comment type="catalytic activity">
    <reaction evidence="6 7">
        <text>UDP-alpha-D-glucose + 2 NAD(+) + H2O = UDP-alpha-D-glucuronate + 2 NADH + 3 H(+)</text>
        <dbReference type="Rhea" id="RHEA:23596"/>
        <dbReference type="ChEBI" id="CHEBI:15377"/>
        <dbReference type="ChEBI" id="CHEBI:15378"/>
        <dbReference type="ChEBI" id="CHEBI:57540"/>
        <dbReference type="ChEBI" id="CHEBI:57945"/>
        <dbReference type="ChEBI" id="CHEBI:58052"/>
        <dbReference type="ChEBI" id="CHEBI:58885"/>
        <dbReference type="EC" id="1.1.1.22"/>
    </reaction>
</comment>
<dbReference type="InterPro" id="IPR036291">
    <property type="entry name" value="NAD(P)-bd_dom_sf"/>
</dbReference>
<feature type="binding site" evidence="10">
    <location>
        <position position="271"/>
    </location>
    <ligand>
        <name>NAD(+)</name>
        <dbReference type="ChEBI" id="CHEBI:57540"/>
    </ligand>
</feature>
<dbReference type="InterPro" id="IPR014026">
    <property type="entry name" value="UDP-Glc/GDP-Man_DH_dimer"/>
</dbReference>
<evidence type="ECO:0000256" key="6">
    <source>
        <dbReference type="ARBA" id="ARBA00047473"/>
    </source>
</evidence>
<dbReference type="InterPro" id="IPR008927">
    <property type="entry name" value="6-PGluconate_DH-like_C_sf"/>
</dbReference>
<dbReference type="PIRSF" id="PIRSF500134">
    <property type="entry name" value="UDPglc_DH_bac"/>
    <property type="match status" value="1"/>
</dbReference>
<reference evidence="12 13" key="1">
    <citation type="submission" date="2019-11" db="EMBL/GenBank/DDBJ databases">
        <title>Type strains purchased from KCTC, JCM and DSMZ.</title>
        <authorList>
            <person name="Lu H."/>
        </authorList>
    </citation>
    <scope>NUCLEOTIDE SEQUENCE [LARGE SCALE GENOMIC DNA]</scope>
    <source>
        <strain evidence="12 13">JCM 31587</strain>
    </source>
</reference>
<comment type="pathway">
    <text evidence="1">Nucleotide-sugar biosynthesis; UDP-alpha-D-glucuronate biosynthesis; UDP-alpha-D-glucuronate from UDP-alpha-D-glucose: step 1/1.</text>
</comment>
<organism evidence="12 13">
    <name type="scientific">Massilia eburnea</name>
    <dbReference type="NCBI Taxonomy" id="1776165"/>
    <lineage>
        <taxon>Bacteria</taxon>
        <taxon>Pseudomonadati</taxon>
        <taxon>Pseudomonadota</taxon>
        <taxon>Betaproteobacteria</taxon>
        <taxon>Burkholderiales</taxon>
        <taxon>Oxalobacteraceae</taxon>
        <taxon>Telluria group</taxon>
        <taxon>Massilia</taxon>
    </lineage>
</organism>
<feature type="binding site" evidence="9">
    <location>
        <position position="265"/>
    </location>
    <ligand>
        <name>substrate</name>
    </ligand>
</feature>
<feature type="domain" description="UDP-glucose/GDP-mannose dehydrogenase C-terminal" evidence="11">
    <location>
        <begin position="317"/>
        <end position="425"/>
    </location>
</feature>
<evidence type="ECO:0000256" key="10">
    <source>
        <dbReference type="PIRSR" id="PIRSR500134-3"/>
    </source>
</evidence>
<evidence type="ECO:0000256" key="3">
    <source>
        <dbReference type="ARBA" id="ARBA00012954"/>
    </source>
</evidence>
<feature type="binding site" evidence="10">
    <location>
        <position position="86"/>
    </location>
    <ligand>
        <name>NAD(+)</name>
        <dbReference type="ChEBI" id="CHEBI:57540"/>
    </ligand>
</feature>
<feature type="binding site" evidence="9">
    <location>
        <position position="210"/>
    </location>
    <ligand>
        <name>substrate</name>
    </ligand>
</feature>
<feature type="binding site" evidence="9">
    <location>
        <begin position="257"/>
        <end position="261"/>
    </location>
    <ligand>
        <name>substrate</name>
    </ligand>
</feature>
<dbReference type="PROSITE" id="PS51257">
    <property type="entry name" value="PROKAR_LIPOPROTEIN"/>
    <property type="match status" value="1"/>
</dbReference>
<keyword evidence="4 7" id="KW-0560">Oxidoreductase</keyword>
<dbReference type="GO" id="GO:0003979">
    <property type="term" value="F:UDP-glucose 6-dehydrogenase activity"/>
    <property type="evidence" value="ECO:0007669"/>
    <property type="project" value="UniProtKB-EC"/>
</dbReference>
<dbReference type="SMART" id="SM00984">
    <property type="entry name" value="UDPG_MGDP_dh_C"/>
    <property type="match status" value="1"/>
</dbReference>
<evidence type="ECO:0000313" key="12">
    <source>
        <dbReference type="EMBL" id="MTW10707.1"/>
    </source>
</evidence>
<sequence>MKISIFGMGYVGAVSAGCLAAEGHTVIGVDPNRTKVGLINEGRTPIIEKDIGEMIAAAVRDGRLRATERVRDAVMDTEISLVCVGTPSQLNGNLDLSAVRKVCEQIGNALREKESFHVVVARSTMLPGSMRSLVIPTLEHASGKRAGIDFGVCSNPEFLREGTAVHDYHHPPKTVVGETDQRSGELLLQLYAGMDAPVVRTDVETAEMVKYTDNTWHALKVDFANEIGNICKAVGIDGHEVMEIFCKDTKLNLSPYYMKPGFAFGGSCLPKDVRALIYKARQLDLELPLLNAILPSNHKQVEKGLKMVMEKPGKKVGILGFSFKAGTDDLRESPLVDVIEHLIGKGYELKLYDKNVKLAALTGANQDYILNIIPHISRLMVDSLDDVLAFADTVVIGNGAPEFQSVPERLRPGQHLVDLVRVSGKQSEGAYDGICW</sequence>
<dbReference type="SUPFAM" id="SSF51735">
    <property type="entry name" value="NAD(P)-binding Rossmann-fold domains"/>
    <property type="match status" value="1"/>
</dbReference>
<dbReference type="Pfam" id="PF03720">
    <property type="entry name" value="UDPG_MGDP_dh_C"/>
    <property type="match status" value="1"/>
</dbReference>
<dbReference type="InterPro" id="IPR014027">
    <property type="entry name" value="UDP-Glc/GDP-Man_DH_C"/>
</dbReference>
<dbReference type="SUPFAM" id="SSF48179">
    <property type="entry name" value="6-phosphogluconate dehydrogenase C-terminal domain-like"/>
    <property type="match status" value="1"/>
</dbReference>
<feature type="active site" description="Nucleophile" evidence="8">
    <location>
        <position position="268"/>
    </location>
</feature>
<feature type="binding site" evidence="10">
    <location>
        <position position="35"/>
    </location>
    <ligand>
        <name>NAD(+)</name>
        <dbReference type="ChEBI" id="CHEBI:57540"/>
    </ligand>
</feature>
<dbReference type="PANTHER" id="PTHR43750">
    <property type="entry name" value="UDP-GLUCOSE 6-DEHYDROGENASE TUAD"/>
    <property type="match status" value="1"/>
</dbReference>
<feature type="binding site" evidence="9">
    <location>
        <position position="324"/>
    </location>
    <ligand>
        <name>substrate</name>
    </ligand>
</feature>
<evidence type="ECO:0000256" key="7">
    <source>
        <dbReference type="PIRNR" id="PIRNR000124"/>
    </source>
</evidence>
<name>A0A6L6QFR3_9BURK</name>
<feature type="binding site" evidence="9">
    <location>
        <begin position="158"/>
        <end position="161"/>
    </location>
    <ligand>
        <name>substrate</name>
    </ligand>
</feature>
<dbReference type="GO" id="GO:0000271">
    <property type="term" value="P:polysaccharide biosynthetic process"/>
    <property type="evidence" value="ECO:0007669"/>
    <property type="project" value="InterPro"/>
</dbReference>
<evidence type="ECO:0000313" key="13">
    <source>
        <dbReference type="Proteomes" id="UP000472320"/>
    </source>
</evidence>
<feature type="binding site" evidence="10">
    <location>
        <position position="30"/>
    </location>
    <ligand>
        <name>NAD(+)</name>
        <dbReference type="ChEBI" id="CHEBI:57540"/>
    </ligand>
</feature>
<dbReference type="Pfam" id="PF00984">
    <property type="entry name" value="UDPG_MGDP_dh"/>
    <property type="match status" value="1"/>
</dbReference>
<keyword evidence="13" id="KW-1185">Reference proteome</keyword>
<keyword evidence="5 7" id="KW-0520">NAD</keyword>
<comment type="caution">
    <text evidence="12">The sequence shown here is derived from an EMBL/GenBank/DDBJ whole genome shotgun (WGS) entry which is preliminary data.</text>
</comment>
<evidence type="ECO:0000256" key="4">
    <source>
        <dbReference type="ARBA" id="ARBA00023002"/>
    </source>
</evidence>
<dbReference type="GO" id="GO:0006065">
    <property type="term" value="P:UDP-glucuronate biosynthetic process"/>
    <property type="evidence" value="ECO:0007669"/>
    <property type="project" value="UniProtKB-UniPathway"/>
</dbReference>
<evidence type="ECO:0000256" key="2">
    <source>
        <dbReference type="ARBA" id="ARBA00006601"/>
    </source>
</evidence>
<evidence type="ECO:0000256" key="1">
    <source>
        <dbReference type="ARBA" id="ARBA00004701"/>
    </source>
</evidence>